<evidence type="ECO:0000259" key="5">
    <source>
        <dbReference type="Pfam" id="PF00676"/>
    </source>
</evidence>
<dbReference type="Pfam" id="PF00676">
    <property type="entry name" value="E1_dh"/>
    <property type="match status" value="1"/>
</dbReference>
<comment type="caution">
    <text evidence="6">The sequence shown here is derived from an EMBL/GenBank/DDBJ whole genome shotgun (WGS) entry which is preliminary data.</text>
</comment>
<name>A0A0R1VL84_9LACO</name>
<feature type="coiled-coil region" evidence="4">
    <location>
        <begin position="311"/>
        <end position="341"/>
    </location>
</feature>
<feature type="domain" description="Dehydrogenase E1 component" evidence="5">
    <location>
        <begin position="51"/>
        <end position="348"/>
    </location>
</feature>
<evidence type="ECO:0000256" key="2">
    <source>
        <dbReference type="ARBA" id="ARBA00023002"/>
    </source>
</evidence>
<keyword evidence="4" id="KW-0175">Coiled coil</keyword>
<keyword evidence="6" id="KW-0670">Pyruvate</keyword>
<dbReference type="AlphaFoldDB" id="A0A0R1VL84"/>
<dbReference type="InterPro" id="IPR029061">
    <property type="entry name" value="THDP-binding"/>
</dbReference>
<evidence type="ECO:0000256" key="4">
    <source>
        <dbReference type="SAM" id="Coils"/>
    </source>
</evidence>
<dbReference type="PANTHER" id="PTHR11516:SF60">
    <property type="entry name" value="PYRUVATE DEHYDROGENASE E1 COMPONENT SUBUNIT ALPHA"/>
    <property type="match status" value="1"/>
</dbReference>
<keyword evidence="2" id="KW-0560">Oxidoreductase</keyword>
<keyword evidence="3" id="KW-0786">Thiamine pyrophosphate</keyword>
<sequence>MTDYRELPQELTKTRNEGAVSPLVDLQVHTSTDVEVEGITSEQAQVMYKTMWNIRNFEENARRFFAAGQIPGFVHLYAGEEAIATGVCANLTDRDYITSTHRGHGHCVAKGGDLKGMMAEIFGRSTGLGKGKGGSMHIADLDKGILGANGMVGGGFGLATGAAMRNKYLHTNDVAVCFFGDGAANEGNFHECLNMASIWKLPVIFVNENILFAESTPQWYSSGSGTIAERAAVYNMPGVRVNGKDIIAVYEVTKDAVERARNGEGPTLIEAVTYWNYGHFEGDEQKYKAPDGEEKAWADVDPMQVFYDYAIENELLTAEELDQLAQESEQAVKEAIEFAQNSPIPEPESLLDDVFAD</sequence>
<organism evidence="6 7">
    <name type="scientific">Limosilactobacillus gastricus DSM 16045</name>
    <dbReference type="NCBI Taxonomy" id="1423749"/>
    <lineage>
        <taxon>Bacteria</taxon>
        <taxon>Bacillati</taxon>
        <taxon>Bacillota</taxon>
        <taxon>Bacilli</taxon>
        <taxon>Lactobacillales</taxon>
        <taxon>Lactobacillaceae</taxon>
        <taxon>Limosilactobacillus</taxon>
    </lineage>
</organism>
<protein>
    <submittedName>
        <fullName evidence="6">Putative pyruvate dehydrogenase E1 component, alpha subunit</fullName>
    </submittedName>
</protein>
<dbReference type="GO" id="GO:0006086">
    <property type="term" value="P:pyruvate decarboxylation to acetyl-CoA"/>
    <property type="evidence" value="ECO:0007669"/>
    <property type="project" value="TreeGrafter"/>
</dbReference>
<gene>
    <name evidence="6" type="ORF">FC60_GL000200</name>
</gene>
<dbReference type="PATRIC" id="fig|1423749.3.peg.200"/>
<dbReference type="InterPro" id="IPR050642">
    <property type="entry name" value="PDH_E1_Alpha_Subunit"/>
</dbReference>
<evidence type="ECO:0000313" key="7">
    <source>
        <dbReference type="Proteomes" id="UP000051739"/>
    </source>
</evidence>
<keyword evidence="7" id="KW-1185">Reference proteome</keyword>
<comment type="cofactor">
    <cofactor evidence="1">
        <name>thiamine diphosphate</name>
        <dbReference type="ChEBI" id="CHEBI:58937"/>
    </cofactor>
</comment>
<dbReference type="GO" id="GO:0004739">
    <property type="term" value="F:pyruvate dehydrogenase (acetyl-transferring) activity"/>
    <property type="evidence" value="ECO:0007669"/>
    <property type="project" value="TreeGrafter"/>
</dbReference>
<dbReference type="SUPFAM" id="SSF52518">
    <property type="entry name" value="Thiamin diphosphate-binding fold (THDP-binding)"/>
    <property type="match status" value="1"/>
</dbReference>
<dbReference type="InterPro" id="IPR001017">
    <property type="entry name" value="DH_E1"/>
</dbReference>
<evidence type="ECO:0000313" key="6">
    <source>
        <dbReference type="EMBL" id="KRM02540.1"/>
    </source>
</evidence>
<dbReference type="Proteomes" id="UP000051739">
    <property type="component" value="Unassembled WGS sequence"/>
</dbReference>
<dbReference type="Gene3D" id="3.40.50.970">
    <property type="match status" value="1"/>
</dbReference>
<accession>A0A0R1VL84</accession>
<dbReference type="RefSeq" id="WP_056937289.1">
    <property type="nucleotide sequence ID" value="NZ_AZFN01000010.1"/>
</dbReference>
<evidence type="ECO:0000256" key="1">
    <source>
        <dbReference type="ARBA" id="ARBA00001964"/>
    </source>
</evidence>
<evidence type="ECO:0000256" key="3">
    <source>
        <dbReference type="ARBA" id="ARBA00023052"/>
    </source>
</evidence>
<dbReference type="PANTHER" id="PTHR11516">
    <property type="entry name" value="PYRUVATE DEHYDROGENASE E1 COMPONENT, ALPHA SUBUNIT BACTERIAL AND ORGANELLAR"/>
    <property type="match status" value="1"/>
</dbReference>
<reference evidence="6 7" key="1">
    <citation type="journal article" date="2015" name="Genome Announc.">
        <title>Expanding the biotechnology potential of lactobacilli through comparative genomics of 213 strains and associated genera.</title>
        <authorList>
            <person name="Sun Z."/>
            <person name="Harris H.M."/>
            <person name="McCann A."/>
            <person name="Guo C."/>
            <person name="Argimon S."/>
            <person name="Zhang W."/>
            <person name="Yang X."/>
            <person name="Jeffery I.B."/>
            <person name="Cooney J.C."/>
            <person name="Kagawa T.F."/>
            <person name="Liu W."/>
            <person name="Song Y."/>
            <person name="Salvetti E."/>
            <person name="Wrobel A."/>
            <person name="Rasinkangas P."/>
            <person name="Parkhill J."/>
            <person name="Rea M.C."/>
            <person name="O'Sullivan O."/>
            <person name="Ritari J."/>
            <person name="Douillard F.P."/>
            <person name="Paul Ross R."/>
            <person name="Yang R."/>
            <person name="Briner A.E."/>
            <person name="Felis G.E."/>
            <person name="de Vos W.M."/>
            <person name="Barrangou R."/>
            <person name="Klaenhammer T.R."/>
            <person name="Caufield P.W."/>
            <person name="Cui Y."/>
            <person name="Zhang H."/>
            <person name="O'Toole P.W."/>
        </authorList>
    </citation>
    <scope>NUCLEOTIDE SEQUENCE [LARGE SCALE GENOMIC DNA]</scope>
    <source>
        <strain evidence="6 7">DSM 16045</strain>
    </source>
</reference>
<dbReference type="CDD" id="cd02000">
    <property type="entry name" value="TPP_E1_PDC_ADC_BCADC"/>
    <property type="match status" value="1"/>
</dbReference>
<proteinExistence type="predicted"/>
<dbReference type="EMBL" id="AZFN01000010">
    <property type="protein sequence ID" value="KRM02540.1"/>
    <property type="molecule type" value="Genomic_DNA"/>
</dbReference>